<accession>D3BV14</accession>
<dbReference type="EMBL" id="ADBJ01000060">
    <property type="protein sequence ID" value="EFA74952.1"/>
    <property type="molecule type" value="Genomic_DNA"/>
</dbReference>
<comment type="caution">
    <text evidence="1">The sequence shown here is derived from an EMBL/GenBank/DDBJ whole genome shotgun (WGS) entry which is preliminary data.</text>
</comment>
<evidence type="ECO:0000313" key="2">
    <source>
        <dbReference type="Proteomes" id="UP000001396"/>
    </source>
</evidence>
<name>D3BV14_HETP5</name>
<dbReference type="InParanoid" id="D3BV14"/>
<dbReference type="Proteomes" id="UP000001396">
    <property type="component" value="Unassembled WGS sequence"/>
</dbReference>
<dbReference type="RefSeq" id="XP_020427086.1">
    <property type="nucleotide sequence ID" value="XM_020582732.1"/>
</dbReference>
<protein>
    <submittedName>
        <fullName evidence="1">Uncharacterized protein</fullName>
    </submittedName>
</protein>
<proteinExistence type="predicted"/>
<dbReference type="AlphaFoldDB" id="D3BV14"/>
<organism evidence="1 2">
    <name type="scientific">Heterostelium pallidum (strain ATCC 26659 / Pp 5 / PN500)</name>
    <name type="common">Cellular slime mold</name>
    <name type="synonym">Polysphondylium pallidum</name>
    <dbReference type="NCBI Taxonomy" id="670386"/>
    <lineage>
        <taxon>Eukaryota</taxon>
        <taxon>Amoebozoa</taxon>
        <taxon>Evosea</taxon>
        <taxon>Eumycetozoa</taxon>
        <taxon>Dictyostelia</taxon>
        <taxon>Acytosteliales</taxon>
        <taxon>Acytosteliaceae</taxon>
        <taxon>Heterostelium</taxon>
    </lineage>
</organism>
<sequence length="79" mass="8942">MLSNAESSRPVCYYCSLVLPATCECYRRSRRSMTATADNLYTFAMAVSVFELWHPVALSLPAHLPIDSVPRDSCKEQFH</sequence>
<dbReference type="GeneID" id="31367454"/>
<reference evidence="1 2" key="1">
    <citation type="journal article" date="2011" name="Genome Res.">
        <title>Phylogeny-wide analysis of social amoeba genomes highlights ancient origins for complex intercellular communication.</title>
        <authorList>
            <person name="Heidel A.J."/>
            <person name="Lawal H.M."/>
            <person name="Felder M."/>
            <person name="Schilde C."/>
            <person name="Helps N.R."/>
            <person name="Tunggal B."/>
            <person name="Rivero F."/>
            <person name="John U."/>
            <person name="Schleicher M."/>
            <person name="Eichinger L."/>
            <person name="Platzer M."/>
            <person name="Noegel A.A."/>
            <person name="Schaap P."/>
            <person name="Gloeckner G."/>
        </authorList>
    </citation>
    <scope>NUCLEOTIDE SEQUENCE [LARGE SCALE GENOMIC DNA]</scope>
    <source>
        <strain evidence="2">ATCC 26659 / Pp 5 / PN500</strain>
    </source>
</reference>
<gene>
    <name evidence="1" type="ORF">PPL_11986</name>
</gene>
<keyword evidence="2" id="KW-1185">Reference proteome</keyword>
<evidence type="ECO:0000313" key="1">
    <source>
        <dbReference type="EMBL" id="EFA74952.1"/>
    </source>
</evidence>